<dbReference type="InterPro" id="IPR051043">
    <property type="entry name" value="Sulfatase_Mod_Factor_Kinase"/>
</dbReference>
<reference evidence="2 3" key="1">
    <citation type="submission" date="2019-04" db="EMBL/GenBank/DDBJ databases">
        <authorList>
            <person name="Park S."/>
            <person name="Yoon J.-H."/>
        </authorList>
    </citation>
    <scope>NUCLEOTIDE SEQUENCE [LARGE SCALE GENOMIC DNA]</scope>
    <source>
        <strain evidence="2 3">HJM-18</strain>
    </source>
</reference>
<dbReference type="GO" id="GO:0120147">
    <property type="term" value="F:formylglycine-generating oxidase activity"/>
    <property type="evidence" value="ECO:0007669"/>
    <property type="project" value="TreeGrafter"/>
</dbReference>
<dbReference type="PANTHER" id="PTHR23150:SF19">
    <property type="entry name" value="FORMYLGLYCINE-GENERATING ENZYME"/>
    <property type="match status" value="1"/>
</dbReference>
<comment type="caution">
    <text evidence="2">The sequence shown here is derived from an EMBL/GenBank/DDBJ whole genome shotgun (WGS) entry which is preliminary data.</text>
</comment>
<dbReference type="InterPro" id="IPR005532">
    <property type="entry name" value="SUMF_dom"/>
</dbReference>
<feature type="domain" description="Sulfatase-modifying factor enzyme-like" evidence="1">
    <location>
        <begin position="103"/>
        <end position="347"/>
    </location>
</feature>
<dbReference type="EMBL" id="SRPF01000005">
    <property type="protein sequence ID" value="TGN38505.1"/>
    <property type="molecule type" value="Genomic_DNA"/>
</dbReference>
<accession>A0A4Z1C770</accession>
<dbReference type="InterPro" id="IPR016187">
    <property type="entry name" value="CTDL_fold"/>
</dbReference>
<proteinExistence type="predicted"/>
<name>A0A4Z1C770_9GAMM</name>
<protein>
    <recommendedName>
        <fullName evidence="1">Sulfatase-modifying factor enzyme-like domain-containing protein</fullName>
    </recommendedName>
</protein>
<dbReference type="SUPFAM" id="SSF56436">
    <property type="entry name" value="C-type lectin-like"/>
    <property type="match status" value="1"/>
</dbReference>
<dbReference type="PANTHER" id="PTHR23150">
    <property type="entry name" value="SULFATASE MODIFYING FACTOR 1, 2"/>
    <property type="match status" value="1"/>
</dbReference>
<dbReference type="InterPro" id="IPR042095">
    <property type="entry name" value="SUMF_sf"/>
</dbReference>
<gene>
    <name evidence="2" type="ORF">E5Q11_15150</name>
</gene>
<organism evidence="2 3">
    <name type="scientific">Marinobacter confluentis</name>
    <dbReference type="NCBI Taxonomy" id="1697557"/>
    <lineage>
        <taxon>Bacteria</taxon>
        <taxon>Pseudomonadati</taxon>
        <taxon>Pseudomonadota</taxon>
        <taxon>Gammaproteobacteria</taxon>
        <taxon>Pseudomonadales</taxon>
        <taxon>Marinobacteraceae</taxon>
        <taxon>Marinobacter</taxon>
    </lineage>
</organism>
<dbReference type="AlphaFoldDB" id="A0A4Z1C770"/>
<sequence length="353" mass="40141">MANSEGNFCSGLIPTLPETPLSGNIRIRIRKSIKQSGDFQLRSIFTCLALLTIWGCSSPPPVTSNTLSDKEIQSIYQRVENTYPDISADKEREVVKLAVRALENMVYVEGGTFQMGDWVIECQWDKSQGCRMDMDTSNDHVHEVKLSSFSISKYETTMGDFDLYRELQGKEPYREDWRESEELADLFHPRKPAWTKDWQETQDYCQWVGEFAGVEMDLPTEAQWEYAARSRGRWLIWATDNGEIDPGRNFPKDGDGFGETQKVGSYPPNPLGIYDMAANSKEWVSDWYSETYYSESPIKDPTGPSSADKKVLRGGFNGVSPDSSFTVSRTALPPNQKEYTRLLGFRCTTRAPK</sequence>
<evidence type="ECO:0000313" key="3">
    <source>
        <dbReference type="Proteomes" id="UP000298325"/>
    </source>
</evidence>
<keyword evidence="3" id="KW-1185">Reference proteome</keyword>
<evidence type="ECO:0000259" key="1">
    <source>
        <dbReference type="Pfam" id="PF03781"/>
    </source>
</evidence>
<evidence type="ECO:0000313" key="2">
    <source>
        <dbReference type="EMBL" id="TGN38505.1"/>
    </source>
</evidence>
<dbReference type="Proteomes" id="UP000298325">
    <property type="component" value="Unassembled WGS sequence"/>
</dbReference>
<dbReference type="RefSeq" id="WP_135804304.1">
    <property type="nucleotide sequence ID" value="NZ_SRPF01000005.1"/>
</dbReference>
<dbReference type="Pfam" id="PF03781">
    <property type="entry name" value="FGE-sulfatase"/>
    <property type="match status" value="1"/>
</dbReference>
<dbReference type="Gene3D" id="3.90.1580.10">
    <property type="entry name" value="paralog of FGE (formylglycine-generating enzyme)"/>
    <property type="match status" value="1"/>
</dbReference>
<dbReference type="OrthoDB" id="9768004at2"/>